<comment type="subcellular location">
    <subcellularLocation>
        <location evidence="2">Membrane</location>
    </subcellularLocation>
</comment>
<reference evidence="13 14" key="1">
    <citation type="journal article" date="2015" name="BMC Genomics">
        <title>Comparative genomics of Fructobacillus spp. and Leuconostoc spp. reveals niche-specific evolution of Fructobacillus spp.</title>
        <authorList>
            <person name="Endo A."/>
            <person name="Tanizawa Y."/>
            <person name="Tanaka N."/>
            <person name="Maeno S."/>
            <person name="Kumar H."/>
            <person name="Shiwa Y."/>
            <person name="Okada S."/>
            <person name="Yoshikawa H."/>
            <person name="Dicks L."/>
            <person name="Nakagawa J."/>
            <person name="Arita M."/>
        </authorList>
    </citation>
    <scope>NUCLEOTIDE SEQUENCE [LARGE SCALE GENOMIC DNA]</scope>
    <source>
        <strain evidence="13 14">DSM 15468</strain>
    </source>
</reference>
<feature type="transmembrane region" description="Helical" evidence="9">
    <location>
        <begin position="15"/>
        <end position="35"/>
    </location>
</feature>
<feature type="domain" description="PAS" evidence="11">
    <location>
        <begin position="267"/>
        <end position="319"/>
    </location>
</feature>
<dbReference type="InterPro" id="IPR036890">
    <property type="entry name" value="HATPase_C_sf"/>
</dbReference>
<keyword evidence="14" id="KW-1185">Reference proteome</keyword>
<dbReference type="SMART" id="SM00387">
    <property type="entry name" value="HATPase_c"/>
    <property type="match status" value="1"/>
</dbReference>
<proteinExistence type="predicted"/>
<dbReference type="InterPro" id="IPR036097">
    <property type="entry name" value="HisK_dim/P_sf"/>
</dbReference>
<evidence type="ECO:0000313" key="14">
    <source>
        <dbReference type="Proteomes" id="UP000061227"/>
    </source>
</evidence>
<dbReference type="SMART" id="SM00304">
    <property type="entry name" value="HAMP"/>
    <property type="match status" value="1"/>
</dbReference>
<evidence type="ECO:0000256" key="4">
    <source>
        <dbReference type="ARBA" id="ARBA00022553"/>
    </source>
</evidence>
<feature type="transmembrane region" description="Helical" evidence="9">
    <location>
        <begin position="186"/>
        <end position="208"/>
    </location>
</feature>
<evidence type="ECO:0000313" key="13">
    <source>
        <dbReference type="EMBL" id="GAP03213.1"/>
    </source>
</evidence>
<evidence type="ECO:0000259" key="10">
    <source>
        <dbReference type="PROSITE" id="PS50109"/>
    </source>
</evidence>
<feature type="domain" description="Histidine kinase" evidence="10">
    <location>
        <begin position="385"/>
        <end position="612"/>
    </location>
</feature>
<dbReference type="InterPro" id="IPR000014">
    <property type="entry name" value="PAS"/>
</dbReference>
<dbReference type="PROSITE" id="PS50112">
    <property type="entry name" value="PAS"/>
    <property type="match status" value="1"/>
</dbReference>
<dbReference type="SUPFAM" id="SSF55785">
    <property type="entry name" value="PYP-like sensor domain (PAS domain)"/>
    <property type="match status" value="1"/>
</dbReference>
<keyword evidence="7" id="KW-0902">Two-component regulatory system</keyword>
<dbReference type="CDD" id="cd06225">
    <property type="entry name" value="HAMP"/>
    <property type="match status" value="1"/>
</dbReference>
<dbReference type="SMART" id="SM00388">
    <property type="entry name" value="HisKA"/>
    <property type="match status" value="1"/>
</dbReference>
<evidence type="ECO:0000259" key="12">
    <source>
        <dbReference type="PROSITE" id="PS50885"/>
    </source>
</evidence>
<dbReference type="GO" id="GO:0004721">
    <property type="term" value="F:phosphoprotein phosphatase activity"/>
    <property type="evidence" value="ECO:0007669"/>
    <property type="project" value="TreeGrafter"/>
</dbReference>
<dbReference type="AlphaFoldDB" id="A0A3F3HAZ9"/>
<gene>
    <name evidence="13" type="ORF">FPFC_050300</name>
</gene>
<keyword evidence="6 13" id="KW-0418">Kinase</keyword>
<dbReference type="Gene3D" id="1.10.287.130">
    <property type="match status" value="1"/>
</dbReference>
<evidence type="ECO:0000256" key="7">
    <source>
        <dbReference type="ARBA" id="ARBA00023012"/>
    </source>
</evidence>
<keyword evidence="4" id="KW-0597">Phosphoprotein</keyword>
<dbReference type="Pfam" id="PF00989">
    <property type="entry name" value="PAS"/>
    <property type="match status" value="1"/>
</dbReference>
<dbReference type="PROSITE" id="PS50109">
    <property type="entry name" value="HIS_KIN"/>
    <property type="match status" value="1"/>
</dbReference>
<organism evidence="13 14">
    <name type="scientific">Fructobacillus pseudoficulneus</name>
    <dbReference type="NCBI Taxonomy" id="220714"/>
    <lineage>
        <taxon>Bacteria</taxon>
        <taxon>Bacillati</taxon>
        <taxon>Bacillota</taxon>
        <taxon>Bacilli</taxon>
        <taxon>Lactobacillales</taxon>
        <taxon>Lactobacillaceae</taxon>
        <taxon>Fructobacillus</taxon>
    </lineage>
</organism>
<evidence type="ECO:0000256" key="3">
    <source>
        <dbReference type="ARBA" id="ARBA00012438"/>
    </source>
</evidence>
<evidence type="ECO:0000256" key="1">
    <source>
        <dbReference type="ARBA" id="ARBA00000085"/>
    </source>
</evidence>
<evidence type="ECO:0000256" key="5">
    <source>
        <dbReference type="ARBA" id="ARBA00022679"/>
    </source>
</evidence>
<dbReference type="InterPro" id="IPR005467">
    <property type="entry name" value="His_kinase_dom"/>
</dbReference>
<dbReference type="SMART" id="SM00091">
    <property type="entry name" value="PAS"/>
    <property type="match status" value="1"/>
</dbReference>
<dbReference type="CDD" id="cd00130">
    <property type="entry name" value="PAS"/>
    <property type="match status" value="1"/>
</dbReference>
<dbReference type="InterPro" id="IPR050351">
    <property type="entry name" value="BphY/WalK/GraS-like"/>
</dbReference>
<evidence type="ECO:0000256" key="6">
    <source>
        <dbReference type="ARBA" id="ARBA00022777"/>
    </source>
</evidence>
<dbReference type="EC" id="2.7.13.3" evidence="3"/>
<dbReference type="Pfam" id="PF00672">
    <property type="entry name" value="HAMP"/>
    <property type="match status" value="1"/>
</dbReference>
<dbReference type="GO" id="GO:0005886">
    <property type="term" value="C:plasma membrane"/>
    <property type="evidence" value="ECO:0007669"/>
    <property type="project" value="TreeGrafter"/>
</dbReference>
<feature type="domain" description="HAMP" evidence="12">
    <location>
        <begin position="210"/>
        <end position="262"/>
    </location>
</feature>
<evidence type="ECO:0000256" key="2">
    <source>
        <dbReference type="ARBA" id="ARBA00004370"/>
    </source>
</evidence>
<name>A0A3F3HAZ9_9LACO</name>
<evidence type="ECO:0000256" key="9">
    <source>
        <dbReference type="SAM" id="Phobius"/>
    </source>
</evidence>
<dbReference type="InterPro" id="IPR003661">
    <property type="entry name" value="HisK_dim/P_dom"/>
</dbReference>
<dbReference type="Gene3D" id="1.10.8.500">
    <property type="entry name" value="HAMP domain in histidine kinase"/>
    <property type="match status" value="1"/>
</dbReference>
<dbReference type="PANTHER" id="PTHR45453">
    <property type="entry name" value="PHOSPHATE REGULON SENSOR PROTEIN PHOR"/>
    <property type="match status" value="1"/>
</dbReference>
<evidence type="ECO:0000259" key="11">
    <source>
        <dbReference type="PROSITE" id="PS50112"/>
    </source>
</evidence>
<dbReference type="InterPro" id="IPR013767">
    <property type="entry name" value="PAS_fold"/>
</dbReference>
<dbReference type="SUPFAM" id="SSF47384">
    <property type="entry name" value="Homodimeric domain of signal transducing histidine kinase"/>
    <property type="match status" value="1"/>
</dbReference>
<sequence length="625" mass="69711">MKVIVKLLQSIRFRITFVFVLFLIVILESFGVFFVHQIERHDLMASESELTLPTYVSKKITAGLVDSDDPEAQSRMKTAIKDFDANLVQNVVVFNQAGKVVAKQSNNSALTPRRLDQNAQLALAGDNSYQKIKTQDQETGQGQQAVVTMPLYRDGSTKPTAKDEKPIGLAIVYADLNKVYANARQILVLFVLAGLLTLVASVYLAFVLSRTLTRPIEIINKQTARIAAGDYSMINDIRGSDEISQLAQSVNKLSNRIAESTEIISNERNRLHSVLHHMSDGVLLTNASGQLLIINQAATTILGITEQDALGQQVLDLIQVPESINVQEMVQTRKPIMVEIGHRSIEISVSPVKNPSGLINATVLILHDITKQKKIDQDRRDFVSNVSHELRTPLTSVRSYIEALLDGAKDDPQITEEFLEVIQGETERMSRMVADLLELSRMDQGTMEVKTEIVELNAMLNSILDRFDMILLSPNAQFSDNRKIKIVREIPETPEFWVDIDYDKMTQVLDNIMNNAVKYSPDGGTITVSLEKVGHKVQISIADQGLGIPKEDLTRVFGRFFRVDKSRSRAQGGTGLGLAIAKEVVETLNGEIWVESEENKGSTFKLTFNYVEDELLLSGKNWDDD</sequence>
<dbReference type="EMBL" id="DF968067">
    <property type="protein sequence ID" value="GAP03213.1"/>
    <property type="molecule type" value="Genomic_DNA"/>
</dbReference>
<dbReference type="GO" id="GO:0006355">
    <property type="term" value="P:regulation of DNA-templated transcription"/>
    <property type="evidence" value="ECO:0007669"/>
    <property type="project" value="InterPro"/>
</dbReference>
<dbReference type="Pfam" id="PF02518">
    <property type="entry name" value="HATPase_c"/>
    <property type="match status" value="1"/>
</dbReference>
<dbReference type="CDD" id="cd00082">
    <property type="entry name" value="HisKA"/>
    <property type="match status" value="1"/>
</dbReference>
<dbReference type="GO" id="GO:0000155">
    <property type="term" value="F:phosphorelay sensor kinase activity"/>
    <property type="evidence" value="ECO:0007669"/>
    <property type="project" value="InterPro"/>
</dbReference>
<dbReference type="PANTHER" id="PTHR45453:SF1">
    <property type="entry name" value="PHOSPHATE REGULON SENSOR PROTEIN PHOR"/>
    <property type="match status" value="1"/>
</dbReference>
<keyword evidence="8 9" id="KW-0472">Membrane</keyword>
<dbReference type="InterPro" id="IPR004358">
    <property type="entry name" value="Sig_transdc_His_kin-like_C"/>
</dbReference>
<dbReference type="SUPFAM" id="SSF55874">
    <property type="entry name" value="ATPase domain of HSP90 chaperone/DNA topoisomerase II/histidine kinase"/>
    <property type="match status" value="1"/>
</dbReference>
<dbReference type="OrthoDB" id="9813151at2"/>
<keyword evidence="9" id="KW-1133">Transmembrane helix</keyword>
<comment type="catalytic activity">
    <reaction evidence="1">
        <text>ATP + protein L-histidine = ADP + protein N-phospho-L-histidine.</text>
        <dbReference type="EC" id="2.7.13.3"/>
    </reaction>
</comment>
<dbReference type="STRING" id="220714.SAMN05660469_0974"/>
<accession>A0A3F3HAZ9</accession>
<keyword evidence="5" id="KW-0808">Transferase</keyword>
<evidence type="ECO:0000256" key="8">
    <source>
        <dbReference type="ARBA" id="ARBA00023136"/>
    </source>
</evidence>
<dbReference type="PROSITE" id="PS50885">
    <property type="entry name" value="HAMP"/>
    <property type="match status" value="1"/>
</dbReference>
<dbReference type="GO" id="GO:0016036">
    <property type="term" value="P:cellular response to phosphate starvation"/>
    <property type="evidence" value="ECO:0007669"/>
    <property type="project" value="TreeGrafter"/>
</dbReference>
<protein>
    <recommendedName>
        <fullName evidence="3">histidine kinase</fullName>
        <ecNumber evidence="3">2.7.13.3</ecNumber>
    </recommendedName>
</protein>
<dbReference type="Gene3D" id="3.30.565.10">
    <property type="entry name" value="Histidine kinase-like ATPase, C-terminal domain"/>
    <property type="match status" value="1"/>
</dbReference>
<dbReference type="Proteomes" id="UP000061227">
    <property type="component" value="Unassembled WGS sequence"/>
</dbReference>
<dbReference type="NCBIfam" id="TIGR00229">
    <property type="entry name" value="sensory_box"/>
    <property type="match status" value="1"/>
</dbReference>
<dbReference type="InterPro" id="IPR035965">
    <property type="entry name" value="PAS-like_dom_sf"/>
</dbReference>
<dbReference type="InterPro" id="IPR003660">
    <property type="entry name" value="HAMP_dom"/>
</dbReference>
<dbReference type="SUPFAM" id="SSF158472">
    <property type="entry name" value="HAMP domain-like"/>
    <property type="match status" value="1"/>
</dbReference>
<dbReference type="InterPro" id="IPR003594">
    <property type="entry name" value="HATPase_dom"/>
</dbReference>
<dbReference type="FunFam" id="1.10.287.130:FF:000001">
    <property type="entry name" value="Two-component sensor histidine kinase"/>
    <property type="match status" value="1"/>
</dbReference>
<keyword evidence="9" id="KW-0812">Transmembrane</keyword>
<dbReference type="PRINTS" id="PR00344">
    <property type="entry name" value="BCTRLSENSOR"/>
</dbReference>
<dbReference type="FunFam" id="3.30.565.10:FF:000006">
    <property type="entry name" value="Sensor histidine kinase WalK"/>
    <property type="match status" value="1"/>
</dbReference>
<dbReference type="RefSeq" id="WP_059378707.1">
    <property type="nucleotide sequence ID" value="NZ_DF968067.1"/>
</dbReference>
<dbReference type="Pfam" id="PF00512">
    <property type="entry name" value="HisKA"/>
    <property type="match status" value="1"/>
</dbReference>
<dbReference type="Gene3D" id="3.30.450.20">
    <property type="entry name" value="PAS domain"/>
    <property type="match status" value="2"/>
</dbReference>